<keyword evidence="2" id="KW-0274">FAD</keyword>
<dbReference type="GO" id="GO:0004497">
    <property type="term" value="F:monooxygenase activity"/>
    <property type="evidence" value="ECO:0007669"/>
    <property type="project" value="UniProtKB-KW"/>
</dbReference>
<dbReference type="GO" id="GO:0071949">
    <property type="term" value="F:FAD binding"/>
    <property type="evidence" value="ECO:0007669"/>
    <property type="project" value="InterPro"/>
</dbReference>
<evidence type="ECO:0000256" key="4">
    <source>
        <dbReference type="ARBA" id="ARBA00023033"/>
    </source>
</evidence>
<keyword evidence="7" id="KW-1185">Reference proteome</keyword>
<dbReference type="InterPro" id="IPR036188">
    <property type="entry name" value="FAD/NAD-bd_sf"/>
</dbReference>
<sequence length="163" mass="18113">MNLLSDKNVAIIGGGPVGLTMAKLLQQNGIDVSVYERDNDREARIFGGTLDLHKGSGQEAMKKAGLLQTYYDLALPMGVNIADEKGNILSTKNVKPENRFDNPEINRNDLRAILLNSLENDTVIWDRKLVMLEPGKKKWTLTFENKPSETADLLFLPMAGCPR</sequence>
<dbReference type="PANTHER" id="PTHR46972:SF1">
    <property type="entry name" value="FAD DEPENDENT OXIDOREDUCTASE DOMAIN-CONTAINING PROTEIN"/>
    <property type="match status" value="1"/>
</dbReference>
<organism evidence="6 7">
    <name type="scientific">Bergeyella porcorum</name>
    <dbReference type="NCBI Taxonomy" id="1735111"/>
    <lineage>
        <taxon>Bacteria</taxon>
        <taxon>Pseudomonadati</taxon>
        <taxon>Bacteroidota</taxon>
        <taxon>Flavobacteriia</taxon>
        <taxon>Flavobacteriales</taxon>
        <taxon>Weeksellaceae</taxon>
        <taxon>Bergeyella</taxon>
    </lineage>
</organism>
<keyword evidence="3" id="KW-0560">Oxidoreductase</keyword>
<dbReference type="SUPFAM" id="SSF51905">
    <property type="entry name" value="FAD/NAD(P)-binding domain"/>
    <property type="match status" value="1"/>
</dbReference>
<dbReference type="PANTHER" id="PTHR46972">
    <property type="entry name" value="MONOOXYGENASE ASQM-RELATED"/>
    <property type="match status" value="1"/>
</dbReference>
<dbReference type="KEGG" id="bpor:BPO_2237"/>
<evidence type="ECO:0000313" key="6">
    <source>
        <dbReference type="EMBL" id="WOC52884.1"/>
    </source>
</evidence>
<feature type="domain" description="FAD-binding" evidence="5">
    <location>
        <begin position="8"/>
        <end position="77"/>
    </location>
</feature>
<protein>
    <submittedName>
        <fullName evidence="6">TetX</fullName>
    </submittedName>
</protein>
<evidence type="ECO:0000256" key="2">
    <source>
        <dbReference type="ARBA" id="ARBA00022827"/>
    </source>
</evidence>
<evidence type="ECO:0000259" key="5">
    <source>
        <dbReference type="Pfam" id="PF01494"/>
    </source>
</evidence>
<dbReference type="InterPro" id="IPR002938">
    <property type="entry name" value="FAD-bd"/>
</dbReference>
<evidence type="ECO:0000256" key="1">
    <source>
        <dbReference type="ARBA" id="ARBA00022630"/>
    </source>
</evidence>
<accession>A0AAU0F2A1</accession>
<keyword evidence="1" id="KW-0285">Flavoprotein</keyword>
<evidence type="ECO:0000313" key="7">
    <source>
        <dbReference type="Proteomes" id="UP001432059"/>
    </source>
</evidence>
<dbReference type="AlphaFoldDB" id="A0AAU0F2A1"/>
<dbReference type="Proteomes" id="UP001432059">
    <property type="component" value="Chromosome"/>
</dbReference>
<dbReference type="Pfam" id="PF01494">
    <property type="entry name" value="FAD_binding_3"/>
    <property type="match status" value="1"/>
</dbReference>
<dbReference type="Gene3D" id="3.50.50.60">
    <property type="entry name" value="FAD/NAD(P)-binding domain"/>
    <property type="match status" value="1"/>
</dbReference>
<gene>
    <name evidence="6" type="primary">tetX</name>
    <name evidence="6" type="ORF">BPO_2237</name>
</gene>
<proteinExistence type="predicted"/>
<dbReference type="EMBL" id="CP136426">
    <property type="protein sequence ID" value="WOC52884.1"/>
    <property type="molecule type" value="Genomic_DNA"/>
</dbReference>
<evidence type="ECO:0000256" key="3">
    <source>
        <dbReference type="ARBA" id="ARBA00023002"/>
    </source>
</evidence>
<name>A0AAU0F2A1_9FLAO</name>
<reference evidence="6" key="1">
    <citation type="submission" date="2023-10" db="EMBL/GenBank/DDBJ databases">
        <title>Characterization and whole genome sequencing of a novel strain of Bergeyella porcorum QD2021 isolated from pig.</title>
        <authorList>
            <person name="Liu G."/>
            <person name="Chen C."/>
            <person name="Han X."/>
        </authorList>
    </citation>
    <scope>NUCLEOTIDE SEQUENCE</scope>
    <source>
        <strain evidence="6">QD2021</strain>
    </source>
</reference>
<keyword evidence="4" id="KW-0503">Monooxygenase</keyword>